<reference evidence="2 3" key="1">
    <citation type="submission" date="2023-03" db="EMBL/GenBank/DDBJ databases">
        <title>Draft genome sequence of Thalassotalea insulae KCTC 62186T.</title>
        <authorList>
            <person name="Sawabe T."/>
        </authorList>
    </citation>
    <scope>NUCLEOTIDE SEQUENCE [LARGE SCALE GENOMIC DNA]</scope>
    <source>
        <strain evidence="2 3">KCTC 62186</strain>
    </source>
</reference>
<dbReference type="Gene3D" id="3.30.700.10">
    <property type="entry name" value="Glycoprotein, Type 4 Pilin"/>
    <property type="match status" value="1"/>
</dbReference>
<keyword evidence="1" id="KW-1133">Transmembrane helix</keyword>
<comment type="caution">
    <text evidence="2">The sequence shown here is derived from an EMBL/GenBank/DDBJ whole genome shotgun (WGS) entry which is preliminary data.</text>
</comment>
<name>A0ABQ6GPF1_9GAMM</name>
<keyword evidence="1" id="KW-0812">Transmembrane</keyword>
<proteinExistence type="predicted"/>
<dbReference type="Proteomes" id="UP001157186">
    <property type="component" value="Unassembled WGS sequence"/>
</dbReference>
<dbReference type="InterPro" id="IPR012902">
    <property type="entry name" value="N_methyl_site"/>
</dbReference>
<dbReference type="NCBIfam" id="TIGR02532">
    <property type="entry name" value="IV_pilin_GFxxxE"/>
    <property type="match status" value="1"/>
</dbReference>
<gene>
    <name evidence="2" type="ORF">tinsulaeT_12030</name>
</gene>
<dbReference type="RefSeq" id="WP_284243757.1">
    <property type="nucleotide sequence ID" value="NZ_BSST01000001.1"/>
</dbReference>
<dbReference type="EMBL" id="BSST01000001">
    <property type="protein sequence ID" value="GLX77863.1"/>
    <property type="molecule type" value="Genomic_DNA"/>
</dbReference>
<protein>
    <submittedName>
        <fullName evidence="2">MSHA biogenesis protein MshC</fullName>
    </submittedName>
</protein>
<accession>A0ABQ6GPF1</accession>
<keyword evidence="1" id="KW-0472">Membrane</keyword>
<evidence type="ECO:0000313" key="2">
    <source>
        <dbReference type="EMBL" id="GLX77863.1"/>
    </source>
</evidence>
<keyword evidence="3" id="KW-1185">Reference proteome</keyword>
<dbReference type="Pfam" id="PF07963">
    <property type="entry name" value="N_methyl"/>
    <property type="match status" value="1"/>
</dbReference>
<evidence type="ECO:0000256" key="1">
    <source>
        <dbReference type="SAM" id="Phobius"/>
    </source>
</evidence>
<sequence>MNVRVLSSRTKFNQGFTIIELVVVILLLGILSATVVPRFFSSSGFEEYAYRTEVIATLRTVQLRAMQQTGGSLCHQIKITDDGKQLGLLDNDDSPGPCHAGNWFDSKRYNLSIEDGPTHVRVDGGHDITFSGDDFSFDQMGRPSNCSSPCEISINGGEQPLKVMIEPEGYIHAG</sequence>
<dbReference type="SUPFAM" id="SSF54523">
    <property type="entry name" value="Pili subunits"/>
    <property type="match status" value="1"/>
</dbReference>
<dbReference type="InterPro" id="IPR045584">
    <property type="entry name" value="Pilin-like"/>
</dbReference>
<organism evidence="2 3">
    <name type="scientific">Thalassotalea insulae</name>
    <dbReference type="NCBI Taxonomy" id="2056778"/>
    <lineage>
        <taxon>Bacteria</taxon>
        <taxon>Pseudomonadati</taxon>
        <taxon>Pseudomonadota</taxon>
        <taxon>Gammaproteobacteria</taxon>
        <taxon>Alteromonadales</taxon>
        <taxon>Colwelliaceae</taxon>
        <taxon>Thalassotalea</taxon>
    </lineage>
</organism>
<feature type="transmembrane region" description="Helical" evidence="1">
    <location>
        <begin position="21"/>
        <end position="40"/>
    </location>
</feature>
<evidence type="ECO:0000313" key="3">
    <source>
        <dbReference type="Proteomes" id="UP001157186"/>
    </source>
</evidence>